<sequence length="783" mass="86762">MESTPPADANTAPVPALDLILEDQCRDFSIADVTHIIVKLPLGILNSIMESCAVSNNPNQPRLFREFIGKAISKAFFGDVQQLQCMKSKQIRNVEYVGYRNVRRTETPIKTPQVIVVALLEPVPGQNLKAVWKPAPELTPEKIREQADSPLANSSVIILDDKNLRVATEACNALGESLWGSAPSTPADLKADLEYLKYRGDYENNQRFWISSVNGTGRTIDLKGTIATAESNHLYPVLCTQSAPYSTEDYQNISSQYQVTVHANNEYLTGYRDHVIFRFIGVRFATEKERWTYPERYTGSGGNISAVKYGSVCQRDAKGNEENCLILNIWTPYLPRQPAQKTKLRPVAFWIHGGAFTGGSPDDPYYDGGNLASRGDVVVVGISYRLGTLGFLALNDGRTNGNFGLADQVAALDWVRQNIEAFGGDPDQITIFGQSAGAASVRALLASPKAKGKFSRAIMQSNLGGLAYGTTYSRYYTIDEEMDIAANAILEETNCTSVTSPVDCLRNYTTSAISGLSTTARYLVVDGTYLTSPKLDLSSSTEASRVPVMMGIMRDDGAQFISYPNASESIDTFLTENDLPASVLASGLFPLATGPNATLDVFNTSARVATDGMFRCIDEATGYAGVVNNIFPEVYFYEFNRSYELEGQVYNGRVCYAPPTAEYPNGDPNLEYWKCHSGDLYYVFGNLRRLDQPFRDEYELPFEQYVLDSWASFVCTGSPNPDPELLRARGYVNTTRAVEESGAWRPLREGDYSLRRMQWPPYQTTFNEVEQCTALDLPLNYYV</sequence>
<evidence type="ECO:0000259" key="3">
    <source>
        <dbReference type="Pfam" id="PF00135"/>
    </source>
</evidence>
<dbReference type="Pfam" id="PF00135">
    <property type="entry name" value="COesterase"/>
    <property type="match status" value="1"/>
</dbReference>
<dbReference type="VEuPathDB" id="FungiDB:ASPNIDRAFT2_42059"/>
<evidence type="ECO:0000313" key="4">
    <source>
        <dbReference type="EMBL" id="GAQ45615.1"/>
    </source>
</evidence>
<dbReference type="InterPro" id="IPR019826">
    <property type="entry name" value="Carboxylesterase_B_AS"/>
</dbReference>
<evidence type="ECO:0000313" key="5">
    <source>
        <dbReference type="Proteomes" id="UP000068243"/>
    </source>
</evidence>
<keyword evidence="2" id="KW-0378">Hydrolase</keyword>
<dbReference type="VEuPathDB" id="FungiDB:ASPNIDRAFT2_40812"/>
<dbReference type="InterPro" id="IPR029058">
    <property type="entry name" value="AB_hydrolase_fold"/>
</dbReference>
<name>A0A100IQQ3_ASPNG</name>
<dbReference type="Proteomes" id="UP000068243">
    <property type="component" value="Unassembled WGS sequence"/>
</dbReference>
<comment type="similarity">
    <text evidence="1">Belongs to the type-B carboxylesterase/lipase family.</text>
</comment>
<feature type="domain" description="Carboxylesterase type B" evidence="3">
    <location>
        <begin position="277"/>
        <end position="751"/>
    </location>
</feature>
<dbReference type="ESTHER" id="aspng-a0a100iqq3">
    <property type="family name" value="Fungal_carboxylesterase_lipase"/>
</dbReference>
<dbReference type="OMA" id="IEFRCLD"/>
<dbReference type="OrthoDB" id="408631at2759"/>
<dbReference type="GO" id="GO:0016787">
    <property type="term" value="F:hydrolase activity"/>
    <property type="evidence" value="ECO:0007669"/>
    <property type="project" value="UniProtKB-KW"/>
</dbReference>
<dbReference type="EMBL" id="BCMY01000017">
    <property type="protein sequence ID" value="GAQ45615.1"/>
    <property type="molecule type" value="Genomic_DNA"/>
</dbReference>
<gene>
    <name evidence="4" type="ORF">ABL_08276</name>
</gene>
<protein>
    <submittedName>
        <fullName evidence="4">Cholinesterase</fullName>
    </submittedName>
</protein>
<dbReference type="SUPFAM" id="SSF53474">
    <property type="entry name" value="alpha/beta-Hydrolases"/>
    <property type="match status" value="1"/>
</dbReference>
<evidence type="ECO:0000256" key="1">
    <source>
        <dbReference type="ARBA" id="ARBA00005964"/>
    </source>
</evidence>
<reference evidence="5" key="1">
    <citation type="journal article" date="2016" name="Genome Announc.">
        <title>Draft genome sequence of Aspergillus niger strain An76.</title>
        <authorList>
            <person name="Gong W."/>
            <person name="Cheng Z."/>
            <person name="Zhang H."/>
            <person name="Liu L."/>
            <person name="Gao P."/>
            <person name="Wang L."/>
        </authorList>
    </citation>
    <scope>NUCLEOTIDE SEQUENCE [LARGE SCALE GENOMIC DNA]</scope>
    <source>
        <strain evidence="5">An76</strain>
    </source>
</reference>
<proteinExistence type="inferred from homology"/>
<comment type="caution">
    <text evidence="4">The sequence shown here is derived from an EMBL/GenBank/DDBJ whole genome shotgun (WGS) entry which is preliminary data.</text>
</comment>
<organism evidence="4 5">
    <name type="scientific">Aspergillus niger</name>
    <dbReference type="NCBI Taxonomy" id="5061"/>
    <lineage>
        <taxon>Eukaryota</taxon>
        <taxon>Fungi</taxon>
        <taxon>Dikarya</taxon>
        <taxon>Ascomycota</taxon>
        <taxon>Pezizomycotina</taxon>
        <taxon>Eurotiomycetes</taxon>
        <taxon>Eurotiomycetidae</taxon>
        <taxon>Eurotiales</taxon>
        <taxon>Aspergillaceae</taxon>
        <taxon>Aspergillus</taxon>
        <taxon>Aspergillus subgen. Circumdati</taxon>
    </lineage>
</organism>
<dbReference type="VEuPathDB" id="FungiDB:M747DRAFT_348958"/>
<evidence type="ECO:0000256" key="2">
    <source>
        <dbReference type="ARBA" id="ARBA00022801"/>
    </source>
</evidence>
<dbReference type="AlphaFoldDB" id="A0A100IQQ3"/>
<dbReference type="PROSITE" id="PS00122">
    <property type="entry name" value="CARBOXYLESTERASE_B_1"/>
    <property type="match status" value="1"/>
</dbReference>
<accession>A0A100IQQ3</accession>
<dbReference type="Gene3D" id="3.40.50.1820">
    <property type="entry name" value="alpha/beta hydrolase"/>
    <property type="match status" value="1"/>
</dbReference>
<dbReference type="PANTHER" id="PTHR43142:SF3">
    <property type="entry name" value="PUTATIVE (AFU_ORTHOLOGUE AFUA_3G09070)-RELATED"/>
    <property type="match status" value="1"/>
</dbReference>
<dbReference type="InterPro" id="IPR002018">
    <property type="entry name" value="CarbesteraseB"/>
</dbReference>
<dbReference type="VEuPathDB" id="FungiDB:An12g09310"/>
<dbReference type="VEuPathDB" id="FungiDB:M747DRAFT_304169"/>
<dbReference type="PANTHER" id="PTHR43142">
    <property type="entry name" value="CARBOXYLIC ESTER HYDROLASE"/>
    <property type="match status" value="1"/>
</dbReference>
<dbReference type="VEuPathDB" id="FungiDB:ATCC64974_34420"/>